<comment type="caution">
    <text evidence="1">The sequence shown here is derived from an EMBL/GenBank/DDBJ whole genome shotgun (WGS) entry which is preliminary data.</text>
</comment>
<protein>
    <submittedName>
        <fullName evidence="1">Uncharacterized protein</fullName>
    </submittedName>
</protein>
<accession>A0AAD3S5G0</accession>
<evidence type="ECO:0000313" key="2">
    <source>
        <dbReference type="Proteomes" id="UP001279734"/>
    </source>
</evidence>
<dbReference type="Proteomes" id="UP001279734">
    <property type="component" value="Unassembled WGS sequence"/>
</dbReference>
<dbReference type="AlphaFoldDB" id="A0AAD3S5G0"/>
<gene>
    <name evidence="1" type="ORF">Nepgr_006644</name>
</gene>
<evidence type="ECO:0000313" key="1">
    <source>
        <dbReference type="EMBL" id="GMH04804.1"/>
    </source>
</evidence>
<keyword evidence="2" id="KW-1185">Reference proteome</keyword>
<sequence>MLLVMRPVKAGAGVVYSCRVAETEKELAPEWHRHCCCFCMLPLASLDRVGYMLPHIAIAADVAGGGKCYCWNAASGSWRLDVAGMQLILL</sequence>
<reference evidence="1" key="1">
    <citation type="submission" date="2023-05" db="EMBL/GenBank/DDBJ databases">
        <title>Nepenthes gracilis genome sequencing.</title>
        <authorList>
            <person name="Fukushima K."/>
        </authorList>
    </citation>
    <scope>NUCLEOTIDE SEQUENCE</scope>
    <source>
        <strain evidence="1">SING2019-196</strain>
    </source>
</reference>
<organism evidence="1 2">
    <name type="scientific">Nepenthes gracilis</name>
    <name type="common">Slender pitcher plant</name>
    <dbReference type="NCBI Taxonomy" id="150966"/>
    <lineage>
        <taxon>Eukaryota</taxon>
        <taxon>Viridiplantae</taxon>
        <taxon>Streptophyta</taxon>
        <taxon>Embryophyta</taxon>
        <taxon>Tracheophyta</taxon>
        <taxon>Spermatophyta</taxon>
        <taxon>Magnoliopsida</taxon>
        <taxon>eudicotyledons</taxon>
        <taxon>Gunneridae</taxon>
        <taxon>Pentapetalae</taxon>
        <taxon>Caryophyllales</taxon>
        <taxon>Nepenthaceae</taxon>
        <taxon>Nepenthes</taxon>
    </lineage>
</organism>
<name>A0AAD3S5G0_NEPGR</name>
<proteinExistence type="predicted"/>
<dbReference type="EMBL" id="BSYO01000005">
    <property type="protein sequence ID" value="GMH04804.1"/>
    <property type="molecule type" value="Genomic_DNA"/>
</dbReference>